<protein>
    <recommendedName>
        <fullName evidence="4">Copper transport protein</fullName>
    </recommendedName>
</protein>
<evidence type="ECO:0000313" key="5">
    <source>
        <dbReference type="EMBL" id="KJA25938.1"/>
    </source>
</evidence>
<keyword evidence="6" id="KW-1185">Reference proteome</keyword>
<dbReference type="InterPro" id="IPR007274">
    <property type="entry name" value="Cop_transporter"/>
</dbReference>
<feature type="transmembrane region" description="Helical" evidence="4">
    <location>
        <begin position="127"/>
        <end position="144"/>
    </location>
</feature>
<name>A0A0D2MPQ2_HYPSF</name>
<gene>
    <name evidence="5" type="ORF">HYPSUDRAFT_52705</name>
</gene>
<dbReference type="Pfam" id="PF04145">
    <property type="entry name" value="Ctr"/>
    <property type="match status" value="1"/>
</dbReference>
<accession>A0A0D2MPQ2</accession>
<evidence type="ECO:0000313" key="6">
    <source>
        <dbReference type="Proteomes" id="UP000054270"/>
    </source>
</evidence>
<feature type="transmembrane region" description="Helical" evidence="4">
    <location>
        <begin position="32"/>
        <end position="51"/>
    </location>
</feature>
<dbReference type="EMBL" id="KN817529">
    <property type="protein sequence ID" value="KJA25938.1"/>
    <property type="molecule type" value="Genomic_DNA"/>
</dbReference>
<dbReference type="OrthoDB" id="161814at2759"/>
<reference evidence="6" key="1">
    <citation type="submission" date="2014-04" db="EMBL/GenBank/DDBJ databases">
        <title>Evolutionary Origins and Diversification of the Mycorrhizal Mutualists.</title>
        <authorList>
            <consortium name="DOE Joint Genome Institute"/>
            <consortium name="Mycorrhizal Genomics Consortium"/>
            <person name="Kohler A."/>
            <person name="Kuo A."/>
            <person name="Nagy L.G."/>
            <person name="Floudas D."/>
            <person name="Copeland A."/>
            <person name="Barry K.W."/>
            <person name="Cichocki N."/>
            <person name="Veneault-Fourrey C."/>
            <person name="LaButti K."/>
            <person name="Lindquist E.A."/>
            <person name="Lipzen A."/>
            <person name="Lundell T."/>
            <person name="Morin E."/>
            <person name="Murat C."/>
            <person name="Riley R."/>
            <person name="Ohm R."/>
            <person name="Sun H."/>
            <person name="Tunlid A."/>
            <person name="Henrissat B."/>
            <person name="Grigoriev I.V."/>
            <person name="Hibbett D.S."/>
            <person name="Martin F."/>
        </authorList>
    </citation>
    <scope>NUCLEOTIDE SEQUENCE [LARGE SCALE GENOMIC DNA]</scope>
    <source>
        <strain evidence="6">FD-334 SS-4</strain>
    </source>
</reference>
<keyword evidence="1 4" id="KW-0812">Transmembrane</keyword>
<dbReference type="PANTHER" id="PTHR12483:SF115">
    <property type="entry name" value="COPPER TRANSPORT PROTEIN"/>
    <property type="match status" value="1"/>
</dbReference>
<keyword evidence="3 4" id="KW-0472">Membrane</keyword>
<keyword evidence="2 4" id="KW-1133">Transmembrane helix</keyword>
<keyword evidence="4" id="KW-0186">Copper</keyword>
<keyword evidence="4" id="KW-0813">Transport</keyword>
<comment type="similarity">
    <text evidence="4">Belongs to the copper transporter (Ctr) (TC 1.A.56) family. SLC31A subfamily.</text>
</comment>
<dbReference type="GO" id="GO:0005375">
    <property type="term" value="F:copper ion transmembrane transporter activity"/>
    <property type="evidence" value="ECO:0007669"/>
    <property type="project" value="UniProtKB-UniRule"/>
</dbReference>
<evidence type="ECO:0000256" key="3">
    <source>
        <dbReference type="ARBA" id="ARBA00023136"/>
    </source>
</evidence>
<proteinExistence type="inferred from homology"/>
<evidence type="ECO:0000256" key="2">
    <source>
        <dbReference type="ARBA" id="ARBA00022989"/>
    </source>
</evidence>
<dbReference type="GO" id="GO:0016020">
    <property type="term" value="C:membrane"/>
    <property type="evidence" value="ECO:0007669"/>
    <property type="project" value="UniProtKB-SubCell"/>
</dbReference>
<keyword evidence="4" id="KW-0187">Copper transport</keyword>
<dbReference type="AlphaFoldDB" id="A0A0D2MPQ2"/>
<keyword evidence="4" id="KW-0406">Ion transport</keyword>
<sequence length="187" mass="19614">MPAAHCKMNMLWNTDILNTCIVFRGWHITSPAGFVLSCAAVAALSILYELLRVAQRALDQRIARALALSPAAAGDVKATDGGSESPTGSRVSLVAPTSESGLLPRHMLARAPRTGTPVPAAARAMRALVYGATVFFSFFLMLVFMTYNAYLIASVVVGATIGNYIFSSTMSIDSVLGSTAGSGLACH</sequence>
<comment type="subcellular location">
    <subcellularLocation>
        <location evidence="4">Membrane</location>
        <topology evidence="4">Multi-pass membrane protein</topology>
    </subcellularLocation>
</comment>
<dbReference type="OMA" id="WGVVRLP"/>
<dbReference type="Proteomes" id="UP000054270">
    <property type="component" value="Unassembled WGS sequence"/>
</dbReference>
<evidence type="ECO:0000256" key="4">
    <source>
        <dbReference type="RuleBase" id="RU367022"/>
    </source>
</evidence>
<organism evidence="5 6">
    <name type="scientific">Hypholoma sublateritium (strain FD-334 SS-4)</name>
    <dbReference type="NCBI Taxonomy" id="945553"/>
    <lineage>
        <taxon>Eukaryota</taxon>
        <taxon>Fungi</taxon>
        <taxon>Dikarya</taxon>
        <taxon>Basidiomycota</taxon>
        <taxon>Agaricomycotina</taxon>
        <taxon>Agaricomycetes</taxon>
        <taxon>Agaricomycetidae</taxon>
        <taxon>Agaricales</taxon>
        <taxon>Agaricineae</taxon>
        <taxon>Strophariaceae</taxon>
        <taxon>Hypholoma</taxon>
    </lineage>
</organism>
<dbReference type="PANTHER" id="PTHR12483">
    <property type="entry name" value="SOLUTE CARRIER FAMILY 31 COPPER TRANSPORTERS"/>
    <property type="match status" value="1"/>
</dbReference>
<feature type="transmembrane region" description="Helical" evidence="4">
    <location>
        <begin position="150"/>
        <end position="166"/>
    </location>
</feature>
<evidence type="ECO:0000256" key="1">
    <source>
        <dbReference type="ARBA" id="ARBA00022692"/>
    </source>
</evidence>